<dbReference type="PIRSF" id="PIRSF000883">
    <property type="entry name" value="Pesterase_MJ0912"/>
    <property type="match status" value="1"/>
</dbReference>
<dbReference type="InterPro" id="IPR050126">
    <property type="entry name" value="Ap4A_hydrolase"/>
</dbReference>
<comment type="caution">
    <text evidence="3">The sequence shown here is derived from an EMBL/GenBank/DDBJ whole genome shotgun (WGS) entry which is preliminary data.</text>
</comment>
<comment type="similarity">
    <text evidence="1">Belongs to the metallophosphoesterase superfamily. YfcE family.</text>
</comment>
<accession>A0A0C1RA45</accession>
<dbReference type="InterPro" id="IPR024654">
    <property type="entry name" value="Calcineurin-like_PHP_lpxH"/>
</dbReference>
<dbReference type="PANTHER" id="PTHR42850">
    <property type="entry name" value="METALLOPHOSPHOESTERASE"/>
    <property type="match status" value="1"/>
</dbReference>
<sequence>MGKEKVIVVADIHANIHALNVFLDYLKNENEDVKYILNLGDFIQEGPNPTEVFDIVMNDKRFVNILGNNEHILLNRNFEDFPKGEIEHQNWNIELLGEERICRLKTLPTERIINICDKKILMVHSRIDSMTDLPLLYKEVTLDKYTEDYGDICDYVLIGHTHYQSLVKHWSGKPIVNPGSIGCSRDGLVNFAILEFDGKAVDISFKTLNYDLDAVVMDFFKYDVPDKKHILKFMYGMN</sequence>
<dbReference type="STRING" id="29341.RSJ17_13110"/>
<dbReference type="Gene3D" id="3.60.21.10">
    <property type="match status" value="1"/>
</dbReference>
<evidence type="ECO:0000313" key="4">
    <source>
        <dbReference type="Proteomes" id="UP000031366"/>
    </source>
</evidence>
<evidence type="ECO:0000259" key="2">
    <source>
        <dbReference type="Pfam" id="PF12850"/>
    </source>
</evidence>
<dbReference type="OrthoDB" id="9800565at2"/>
<protein>
    <submittedName>
        <fullName evidence="3">Calcineurin-like phosphoesterase family protein</fullName>
    </submittedName>
</protein>
<name>A0A0C1RA45_9CLOT</name>
<dbReference type="InterPro" id="IPR011152">
    <property type="entry name" value="Pesterase_MJ0912"/>
</dbReference>
<evidence type="ECO:0000313" key="3">
    <source>
        <dbReference type="EMBL" id="KIE47321.1"/>
    </source>
</evidence>
<dbReference type="AlphaFoldDB" id="A0A0C1RA45"/>
<evidence type="ECO:0000256" key="1">
    <source>
        <dbReference type="ARBA" id="ARBA00008950"/>
    </source>
</evidence>
<proteinExistence type="inferred from homology"/>
<dbReference type="RefSeq" id="WP_039632401.1">
    <property type="nucleotide sequence ID" value="NZ_AYSO01000015.1"/>
</dbReference>
<dbReference type="Proteomes" id="UP000031366">
    <property type="component" value="Unassembled WGS sequence"/>
</dbReference>
<feature type="domain" description="Calcineurin-like phosphoesterase" evidence="2">
    <location>
        <begin position="5"/>
        <end position="197"/>
    </location>
</feature>
<gene>
    <name evidence="3" type="ORF">U732_1422</name>
</gene>
<dbReference type="GO" id="GO:0016791">
    <property type="term" value="F:phosphatase activity"/>
    <property type="evidence" value="ECO:0007669"/>
    <property type="project" value="TreeGrafter"/>
</dbReference>
<dbReference type="PANTHER" id="PTHR42850:SF2">
    <property type="entry name" value="BLL5683 PROTEIN"/>
    <property type="match status" value="1"/>
</dbReference>
<dbReference type="InterPro" id="IPR029052">
    <property type="entry name" value="Metallo-depent_PP-like"/>
</dbReference>
<organism evidence="3 4">
    <name type="scientific">Clostridium argentinense CDC 2741</name>
    <dbReference type="NCBI Taxonomy" id="1418104"/>
    <lineage>
        <taxon>Bacteria</taxon>
        <taxon>Bacillati</taxon>
        <taxon>Bacillota</taxon>
        <taxon>Clostridia</taxon>
        <taxon>Eubacteriales</taxon>
        <taxon>Clostridiaceae</taxon>
        <taxon>Clostridium</taxon>
    </lineage>
</organism>
<dbReference type="SUPFAM" id="SSF56300">
    <property type="entry name" value="Metallo-dependent phosphatases"/>
    <property type="match status" value="1"/>
</dbReference>
<dbReference type="GO" id="GO:0005737">
    <property type="term" value="C:cytoplasm"/>
    <property type="evidence" value="ECO:0007669"/>
    <property type="project" value="TreeGrafter"/>
</dbReference>
<dbReference type="EMBL" id="AYSO01000015">
    <property type="protein sequence ID" value="KIE47321.1"/>
    <property type="molecule type" value="Genomic_DNA"/>
</dbReference>
<dbReference type="Pfam" id="PF12850">
    <property type="entry name" value="Metallophos_2"/>
    <property type="match status" value="1"/>
</dbReference>
<reference evidence="3 4" key="1">
    <citation type="journal article" date="2015" name="Infect. Genet. Evol.">
        <title>Genomic sequences of six botulinum neurotoxin-producing strains representing three clostridial species illustrate the mobility and diversity of botulinum neurotoxin genes.</title>
        <authorList>
            <person name="Smith T.J."/>
            <person name="Hill K.K."/>
            <person name="Xie G."/>
            <person name="Foley B.T."/>
            <person name="Williamson C.H."/>
            <person name="Foster J.T."/>
            <person name="Johnson S.L."/>
            <person name="Chertkov O."/>
            <person name="Teshima H."/>
            <person name="Gibbons H.S."/>
            <person name="Johnsky L.A."/>
            <person name="Karavis M.A."/>
            <person name="Smith L.A."/>
        </authorList>
    </citation>
    <scope>NUCLEOTIDE SEQUENCE [LARGE SCALE GENOMIC DNA]</scope>
    <source>
        <strain evidence="3 4">CDC 2741</strain>
    </source>
</reference>
<keyword evidence="4" id="KW-1185">Reference proteome</keyword>